<keyword evidence="2" id="KW-1185">Reference proteome</keyword>
<proteinExistence type="predicted"/>
<sequence>MTSYNKTLWQTVVYLFLSKIVKQANVSFPQDELINTKNIDLAKRFTQMVGDTTDEKKIKFALLKGLRQLEEDSLVLRLDEKTLQLSPDGFAKMKLEVETAMMKIAQSFPESVPKDNSGSTVQ</sequence>
<dbReference type="EMBL" id="FNQN01000005">
    <property type="protein sequence ID" value="SEA40842.1"/>
    <property type="molecule type" value="Genomic_DNA"/>
</dbReference>
<dbReference type="OrthoDB" id="5405886at2"/>
<dbReference type="STRING" id="37625.SAMN05660420_02036"/>
<gene>
    <name evidence="1" type="ORF">SAMN05660420_02036</name>
</gene>
<reference evidence="1 2" key="1">
    <citation type="submission" date="2016-10" db="EMBL/GenBank/DDBJ databases">
        <authorList>
            <person name="de Groot N.N."/>
        </authorList>
    </citation>
    <scope>NUCLEOTIDE SEQUENCE [LARGE SCALE GENOMIC DNA]</scope>
    <source>
        <strain evidence="1 2">DSM 7343</strain>
    </source>
</reference>
<organism evidence="1 2">
    <name type="scientific">Desulfuromusa kysingii</name>
    <dbReference type="NCBI Taxonomy" id="37625"/>
    <lineage>
        <taxon>Bacteria</taxon>
        <taxon>Pseudomonadati</taxon>
        <taxon>Thermodesulfobacteriota</taxon>
        <taxon>Desulfuromonadia</taxon>
        <taxon>Desulfuromonadales</taxon>
        <taxon>Geopsychrobacteraceae</taxon>
        <taxon>Desulfuromusa</taxon>
    </lineage>
</organism>
<dbReference type="AlphaFoldDB" id="A0A1H4AYW3"/>
<evidence type="ECO:0000313" key="2">
    <source>
        <dbReference type="Proteomes" id="UP000199409"/>
    </source>
</evidence>
<dbReference type="Proteomes" id="UP000199409">
    <property type="component" value="Unassembled WGS sequence"/>
</dbReference>
<protein>
    <submittedName>
        <fullName evidence="1">Uncharacterized protein</fullName>
    </submittedName>
</protein>
<accession>A0A1H4AYW3</accession>
<name>A0A1H4AYW3_9BACT</name>
<dbReference type="RefSeq" id="WP_092347693.1">
    <property type="nucleotide sequence ID" value="NZ_FNQN01000005.1"/>
</dbReference>
<evidence type="ECO:0000313" key="1">
    <source>
        <dbReference type="EMBL" id="SEA40842.1"/>
    </source>
</evidence>